<dbReference type="PANTHER" id="PTHR31635">
    <property type="entry name" value="REVERSE TRANSCRIPTASE DOMAIN-CONTAINING PROTEIN-RELATED"/>
    <property type="match status" value="1"/>
</dbReference>
<dbReference type="PANTHER" id="PTHR31635:SF196">
    <property type="entry name" value="REVERSE TRANSCRIPTASE DOMAIN-CONTAINING PROTEIN-RELATED"/>
    <property type="match status" value="1"/>
</dbReference>
<reference evidence="2" key="1">
    <citation type="submission" date="2025-08" db="UniProtKB">
        <authorList>
            <consortium name="Ensembl"/>
        </authorList>
    </citation>
    <scope>IDENTIFICATION</scope>
</reference>
<dbReference type="AlphaFoldDB" id="A0A9J8C6A8"/>
<dbReference type="InterPro" id="IPR043502">
    <property type="entry name" value="DNA/RNA_pol_sf"/>
</dbReference>
<evidence type="ECO:0000313" key="3">
    <source>
        <dbReference type="Proteomes" id="UP001108240"/>
    </source>
</evidence>
<dbReference type="Pfam" id="PF00078">
    <property type="entry name" value="RVT_1"/>
    <property type="match status" value="1"/>
</dbReference>
<dbReference type="SUPFAM" id="SSF56672">
    <property type="entry name" value="DNA/RNA polymerases"/>
    <property type="match status" value="1"/>
</dbReference>
<dbReference type="GeneTree" id="ENSGT00940000163737"/>
<reference evidence="2" key="2">
    <citation type="submission" date="2025-09" db="UniProtKB">
        <authorList>
            <consortium name="Ensembl"/>
        </authorList>
    </citation>
    <scope>IDENTIFICATION</scope>
</reference>
<evidence type="ECO:0000259" key="1">
    <source>
        <dbReference type="Pfam" id="PF00078"/>
    </source>
</evidence>
<dbReference type="InterPro" id="IPR000477">
    <property type="entry name" value="RT_dom"/>
</dbReference>
<sequence length="540" mass="62492">MLLGFDRSLIVATIFTFIHGKHSKRHQSSGTSRTDFNHYFINAVKTLYVRGNSCVKLISGTTPKFSIYRGIRQGCPISPFLFLLVTQILHLMVNQNNVFKGIRIHDKEIKISQYADDTTLFLKDQSEVPKTMEIIKDFSQVSGLSLNISKCEILSLKNIDKTAICGIQLKDVINYLGVKISLNSNMVLSELNLTPIKDMVRKKFNSWLARDLSLAGRVLLSKAEGLSRVSYLFSVMDCPKSSCVFLDKLLYNFIWKNKSHKVKKEVLRNKISDGGLEVVDFTLFNHVLKVNWLKRFVRKTDSIWNTFPNFIFKKIGGIEFLLQCPFSLGKLPIKLAKFHQQALLSWLLVYKHNFSPHRCFIWNNQNIVYRNKSLFFERWYLNNIYTVNQLIDDNGQLFSFSEFSRKFDFGASLKEYNTVFNAIPSGIKTLLKGEQSFNPVSIYSPNNSISVEGILIVEDKFNNRFVRNHINRKSIPASSFKWMALYNVNWSAVWSLPHKYLLTNKIKEVTFKILHRCYPCNSVLNKYMQNIEKKKVLSVI</sequence>
<keyword evidence="3" id="KW-1185">Reference proteome</keyword>
<feature type="domain" description="Reverse transcriptase" evidence="1">
    <location>
        <begin position="55"/>
        <end position="180"/>
    </location>
</feature>
<dbReference type="Proteomes" id="UP001108240">
    <property type="component" value="Unplaced"/>
</dbReference>
<evidence type="ECO:0000313" key="2">
    <source>
        <dbReference type="Ensembl" id="ENSCCRP00000165342.1"/>
    </source>
</evidence>
<dbReference type="Ensembl" id="ENSCCRT00000115388.1">
    <property type="protein sequence ID" value="ENSCCRP00000165342.1"/>
    <property type="gene ID" value="ENSCCRG00000063795.1"/>
</dbReference>
<organism evidence="2 3">
    <name type="scientific">Cyprinus carpio carpio</name>
    <dbReference type="NCBI Taxonomy" id="630221"/>
    <lineage>
        <taxon>Eukaryota</taxon>
        <taxon>Metazoa</taxon>
        <taxon>Chordata</taxon>
        <taxon>Craniata</taxon>
        <taxon>Vertebrata</taxon>
        <taxon>Euteleostomi</taxon>
        <taxon>Actinopterygii</taxon>
        <taxon>Neopterygii</taxon>
        <taxon>Teleostei</taxon>
        <taxon>Ostariophysi</taxon>
        <taxon>Cypriniformes</taxon>
        <taxon>Cyprinidae</taxon>
        <taxon>Cyprininae</taxon>
        <taxon>Cyprinus</taxon>
    </lineage>
</organism>
<accession>A0A9J8C6A8</accession>
<name>A0A9J8C6A8_CYPCA</name>
<proteinExistence type="predicted"/>
<protein>
    <recommendedName>
        <fullName evidence="1">Reverse transcriptase domain-containing protein</fullName>
    </recommendedName>
</protein>